<dbReference type="WBParaSite" id="JU765_v2.g9873.t1">
    <property type="protein sequence ID" value="JU765_v2.g9873.t1"/>
    <property type="gene ID" value="JU765_v2.g9873"/>
</dbReference>
<sequence length="246" mass="27554">MFFNLTSFAVFFDICAVPVEFIYRYYLLCHNETLKLFTYTKLLFVAFCGGLLFGLTCWFGYYRLGYNDTSSADKELGWLLGDNSGRVGAVGAIVHASPQNYAALTVAMVLTIGAYCIVVYCNTKIFKFMKDYEFKFSKTVRKANRELNQMLTIQAVVPFVCHVLPITVLAIGLVFPNLPLTVPSIFSCTLFALMPVANASCALILIGSYRKSLLSLISSKPFHKESSQSPLIKHSIYPLAFQVRDM</sequence>
<evidence type="ECO:0000313" key="1">
    <source>
        <dbReference type="Proteomes" id="UP000887576"/>
    </source>
</evidence>
<reference evidence="2" key="1">
    <citation type="submission" date="2022-11" db="UniProtKB">
        <authorList>
            <consortium name="WormBaseParasite"/>
        </authorList>
    </citation>
    <scope>IDENTIFICATION</scope>
</reference>
<evidence type="ECO:0000313" key="2">
    <source>
        <dbReference type="WBParaSite" id="JU765_v2.g9873.t1"/>
    </source>
</evidence>
<accession>A0AC34RT97</accession>
<organism evidence="1 2">
    <name type="scientific">Panagrolaimus sp. JU765</name>
    <dbReference type="NCBI Taxonomy" id="591449"/>
    <lineage>
        <taxon>Eukaryota</taxon>
        <taxon>Metazoa</taxon>
        <taxon>Ecdysozoa</taxon>
        <taxon>Nematoda</taxon>
        <taxon>Chromadorea</taxon>
        <taxon>Rhabditida</taxon>
        <taxon>Tylenchina</taxon>
        <taxon>Panagrolaimomorpha</taxon>
        <taxon>Panagrolaimoidea</taxon>
        <taxon>Panagrolaimidae</taxon>
        <taxon>Panagrolaimus</taxon>
    </lineage>
</organism>
<proteinExistence type="predicted"/>
<name>A0AC34RT97_9BILA</name>
<protein>
    <submittedName>
        <fullName evidence="2">Uncharacterized protein</fullName>
    </submittedName>
</protein>
<dbReference type="Proteomes" id="UP000887576">
    <property type="component" value="Unplaced"/>
</dbReference>